<evidence type="ECO:0000256" key="1">
    <source>
        <dbReference type="ARBA" id="ARBA00004906"/>
    </source>
</evidence>
<name>A0AAQ3Q8I8_9LILI</name>
<dbReference type="InterPro" id="IPR011333">
    <property type="entry name" value="SKP1/BTB/POZ_sf"/>
</dbReference>
<dbReference type="PROSITE" id="PS51649">
    <property type="entry name" value="NPH3"/>
    <property type="match status" value="1"/>
</dbReference>
<dbReference type="PROSITE" id="PS50097">
    <property type="entry name" value="BTB"/>
    <property type="match status" value="1"/>
</dbReference>
<dbReference type="InterPro" id="IPR027356">
    <property type="entry name" value="NPH3_dom"/>
</dbReference>
<evidence type="ECO:0000256" key="3">
    <source>
        <dbReference type="PROSITE-ProRule" id="PRU00982"/>
    </source>
</evidence>
<organism evidence="7 8">
    <name type="scientific">Canna indica</name>
    <name type="common">Indian-shot</name>
    <dbReference type="NCBI Taxonomy" id="4628"/>
    <lineage>
        <taxon>Eukaryota</taxon>
        <taxon>Viridiplantae</taxon>
        <taxon>Streptophyta</taxon>
        <taxon>Embryophyta</taxon>
        <taxon>Tracheophyta</taxon>
        <taxon>Spermatophyta</taxon>
        <taxon>Magnoliopsida</taxon>
        <taxon>Liliopsida</taxon>
        <taxon>Zingiberales</taxon>
        <taxon>Cannaceae</taxon>
        <taxon>Canna</taxon>
    </lineage>
</organism>
<dbReference type="SUPFAM" id="SSF54695">
    <property type="entry name" value="POZ domain"/>
    <property type="match status" value="1"/>
</dbReference>
<comment type="pathway">
    <text evidence="1">Protein modification; protein ubiquitination.</text>
</comment>
<sequence>MKFMKLGSKPDSFQSKGPNIRFVQSELATDIIINVGEVIFHLHKFPLLSKCSRIQNLVSTTMDDILDEIHIPDIPGGPAAFEICAKFCYGMTVTLNAYNVASVRCAAEYLEMHDTVEKGNLIYKIEVFLGTSIFHAWKDSIILLRTMKSLLPWSEDLKLVSNCVDSIASKASVNASKVEWSFTYNRKKVPSENGLNPLWNGIRKEQTVPIDWWVEDLCELQLDFYKRIIVTIKAKGRVPDQAIGESLKAYTYRWLSNFDAASMNSADDAAKNRLLLQTIIWLLPAEKGSISCRFLLKLLRAVDLMDCSEVSKKELIKQIGHHLEYASVTDLLIPATEEQDTTYDIDMITSIAKEFMVQNSGVSRPSLSGTDETATQNLALVADCSKIAVSKLVDCYLAEIAKDPHLLCSKFTYLAELIPGKERPTHDGLYHAIDMYLKEHPSLSKTEKKRLCGLLDCKKLSAEISSHAVQNDRLPLRVVVQILFFEQMRATSDGSGSYGSSRSAITTNPGDEWDRLPTVEDLRSIKSMKLTNGAASGDGDGRESNYSSNNGKTKLPRRMLGELLSSKRQETKNSSSSNTSVSE</sequence>
<evidence type="ECO:0000256" key="2">
    <source>
        <dbReference type="ARBA" id="ARBA00022786"/>
    </source>
</evidence>
<dbReference type="Gene3D" id="3.30.710.10">
    <property type="entry name" value="Potassium Channel Kv1.1, Chain A"/>
    <property type="match status" value="1"/>
</dbReference>
<gene>
    <name evidence="7" type="ORF">Cni_G10381</name>
</gene>
<dbReference type="InterPro" id="IPR000210">
    <property type="entry name" value="BTB/POZ_dom"/>
</dbReference>
<feature type="region of interest" description="Disordered" evidence="4">
    <location>
        <begin position="491"/>
        <end position="583"/>
    </location>
</feature>
<evidence type="ECO:0000313" key="8">
    <source>
        <dbReference type="Proteomes" id="UP001327560"/>
    </source>
</evidence>
<reference evidence="7 8" key="1">
    <citation type="submission" date="2023-10" db="EMBL/GenBank/DDBJ databases">
        <title>Chromosome-scale genome assembly provides insights into flower coloration mechanisms of Canna indica.</title>
        <authorList>
            <person name="Li C."/>
        </authorList>
    </citation>
    <scope>NUCLEOTIDE SEQUENCE [LARGE SCALE GENOMIC DNA]</scope>
    <source>
        <tissue evidence="7">Flower</tissue>
    </source>
</reference>
<evidence type="ECO:0000256" key="4">
    <source>
        <dbReference type="SAM" id="MobiDB-lite"/>
    </source>
</evidence>
<feature type="compositionally biased region" description="Basic and acidic residues" evidence="4">
    <location>
        <begin position="512"/>
        <end position="524"/>
    </location>
</feature>
<dbReference type="Pfam" id="PF00651">
    <property type="entry name" value="BTB"/>
    <property type="match status" value="1"/>
</dbReference>
<comment type="similarity">
    <text evidence="3">Belongs to the NPH3 family.</text>
</comment>
<dbReference type="Pfam" id="PF03000">
    <property type="entry name" value="NPH3"/>
    <property type="match status" value="1"/>
</dbReference>
<feature type="compositionally biased region" description="Low complexity" evidence="4">
    <location>
        <begin position="573"/>
        <end position="583"/>
    </location>
</feature>
<evidence type="ECO:0000259" key="5">
    <source>
        <dbReference type="PROSITE" id="PS50097"/>
    </source>
</evidence>
<dbReference type="Proteomes" id="UP001327560">
    <property type="component" value="Chromosome 3"/>
</dbReference>
<evidence type="ECO:0000313" key="7">
    <source>
        <dbReference type="EMBL" id="WOL01664.1"/>
    </source>
</evidence>
<feature type="compositionally biased region" description="Low complexity" evidence="4">
    <location>
        <begin position="492"/>
        <end position="503"/>
    </location>
</feature>
<dbReference type="AlphaFoldDB" id="A0AAQ3Q8I8"/>
<feature type="domain" description="NPH3" evidence="6">
    <location>
        <begin position="211"/>
        <end position="489"/>
    </location>
</feature>
<dbReference type="EMBL" id="CP136892">
    <property type="protein sequence ID" value="WOL01664.1"/>
    <property type="molecule type" value="Genomic_DNA"/>
</dbReference>
<dbReference type="InterPro" id="IPR043454">
    <property type="entry name" value="NPH3/RPT2-like"/>
</dbReference>
<evidence type="ECO:0000259" key="6">
    <source>
        <dbReference type="PROSITE" id="PS51649"/>
    </source>
</evidence>
<keyword evidence="2" id="KW-0833">Ubl conjugation pathway</keyword>
<feature type="domain" description="BTB" evidence="5">
    <location>
        <begin position="29"/>
        <end position="97"/>
    </location>
</feature>
<proteinExistence type="inferred from homology"/>
<protein>
    <submittedName>
        <fullName evidence="7">BTB/POZ domain-containing protein NPY4</fullName>
    </submittedName>
</protein>
<keyword evidence="8" id="KW-1185">Reference proteome</keyword>
<dbReference type="PANTHER" id="PTHR32370">
    <property type="entry name" value="OS12G0117600 PROTEIN"/>
    <property type="match status" value="1"/>
</dbReference>
<accession>A0AAQ3Q8I8</accession>